<evidence type="ECO:0000256" key="1">
    <source>
        <dbReference type="ARBA" id="ARBA00022491"/>
    </source>
</evidence>
<dbReference type="Pfam" id="PF13977">
    <property type="entry name" value="TetR_C_6"/>
    <property type="match status" value="1"/>
</dbReference>
<dbReference type="PROSITE" id="PS50977">
    <property type="entry name" value="HTH_TETR_2"/>
    <property type="match status" value="1"/>
</dbReference>
<evidence type="ECO:0000256" key="3">
    <source>
        <dbReference type="ARBA" id="ARBA00023125"/>
    </source>
</evidence>
<evidence type="ECO:0000256" key="5">
    <source>
        <dbReference type="PROSITE-ProRule" id="PRU00335"/>
    </source>
</evidence>
<comment type="caution">
    <text evidence="7">The sequence shown here is derived from an EMBL/GenBank/DDBJ whole genome shotgun (WGS) entry which is preliminary data.</text>
</comment>
<evidence type="ECO:0000313" key="7">
    <source>
        <dbReference type="EMBL" id="GAA3937349.1"/>
    </source>
</evidence>
<dbReference type="InterPro" id="IPR001647">
    <property type="entry name" value="HTH_TetR"/>
</dbReference>
<keyword evidence="2" id="KW-0805">Transcription regulation</keyword>
<evidence type="ECO:0000313" key="8">
    <source>
        <dbReference type="Proteomes" id="UP001501591"/>
    </source>
</evidence>
<dbReference type="InterPro" id="IPR050109">
    <property type="entry name" value="HTH-type_TetR-like_transc_reg"/>
</dbReference>
<sequence>MSTPRTRTRTRKSPQQRSGEIRDAALAIAREDGLSALTLRSVAARAGVASGLVAHYAGSMDELVVHTFRELVASELDEVRVEVALEDDPAARLARMITTVLGSDHDDITLVWVDAWSLGRGSAALAVAIEEQMAAWQAFIAGIILDGRADGSFRTDDAQAVAWQILAMIDGISAHALTRGTDAAPFAVRLAQACETLVGAQPGSIAGLAG</sequence>
<keyword evidence="3 5" id="KW-0238">DNA-binding</keyword>
<dbReference type="Gene3D" id="1.10.357.10">
    <property type="entry name" value="Tetracycline Repressor, domain 2"/>
    <property type="match status" value="1"/>
</dbReference>
<dbReference type="SUPFAM" id="SSF46689">
    <property type="entry name" value="Homeodomain-like"/>
    <property type="match status" value="1"/>
</dbReference>
<evidence type="ECO:0000256" key="2">
    <source>
        <dbReference type="ARBA" id="ARBA00023015"/>
    </source>
</evidence>
<proteinExistence type="predicted"/>
<dbReference type="PANTHER" id="PTHR30055">
    <property type="entry name" value="HTH-TYPE TRANSCRIPTIONAL REGULATOR RUTR"/>
    <property type="match status" value="1"/>
</dbReference>
<dbReference type="PANTHER" id="PTHR30055:SF234">
    <property type="entry name" value="HTH-TYPE TRANSCRIPTIONAL REGULATOR BETI"/>
    <property type="match status" value="1"/>
</dbReference>
<dbReference type="InterPro" id="IPR009057">
    <property type="entry name" value="Homeodomain-like_sf"/>
</dbReference>
<feature type="DNA-binding region" description="H-T-H motif" evidence="5">
    <location>
        <begin position="38"/>
        <end position="57"/>
    </location>
</feature>
<dbReference type="Proteomes" id="UP001501591">
    <property type="component" value="Unassembled WGS sequence"/>
</dbReference>
<gene>
    <name evidence="7" type="ORF">GCM10022383_14470</name>
</gene>
<dbReference type="EMBL" id="BAABCP010000001">
    <property type="protein sequence ID" value="GAA3937349.1"/>
    <property type="molecule type" value="Genomic_DNA"/>
</dbReference>
<reference evidence="8" key="1">
    <citation type="journal article" date="2019" name="Int. J. Syst. Evol. Microbiol.">
        <title>The Global Catalogue of Microorganisms (GCM) 10K type strain sequencing project: providing services to taxonomists for standard genome sequencing and annotation.</title>
        <authorList>
            <consortium name="The Broad Institute Genomics Platform"/>
            <consortium name="The Broad Institute Genome Sequencing Center for Infectious Disease"/>
            <person name="Wu L."/>
            <person name="Ma J."/>
        </authorList>
    </citation>
    <scope>NUCLEOTIDE SEQUENCE [LARGE SCALE GENOMIC DNA]</scope>
    <source>
        <strain evidence="8">JCM 17024</strain>
    </source>
</reference>
<keyword evidence="8" id="KW-1185">Reference proteome</keyword>
<organism evidence="7 8">
    <name type="scientific">Microbacterium soli</name>
    <dbReference type="NCBI Taxonomy" id="446075"/>
    <lineage>
        <taxon>Bacteria</taxon>
        <taxon>Bacillati</taxon>
        <taxon>Actinomycetota</taxon>
        <taxon>Actinomycetes</taxon>
        <taxon>Micrococcales</taxon>
        <taxon>Microbacteriaceae</taxon>
        <taxon>Microbacterium</taxon>
    </lineage>
</organism>
<dbReference type="SUPFAM" id="SSF48498">
    <property type="entry name" value="Tetracyclin repressor-like, C-terminal domain"/>
    <property type="match status" value="1"/>
</dbReference>
<dbReference type="InterPro" id="IPR036271">
    <property type="entry name" value="Tet_transcr_reg_TetR-rel_C_sf"/>
</dbReference>
<accession>A0ABP7N5R2</accession>
<dbReference type="RefSeq" id="WP_344818865.1">
    <property type="nucleotide sequence ID" value="NZ_BAABCP010000001.1"/>
</dbReference>
<evidence type="ECO:0000256" key="4">
    <source>
        <dbReference type="ARBA" id="ARBA00023163"/>
    </source>
</evidence>
<name>A0ABP7N5R2_9MICO</name>
<keyword evidence="4" id="KW-0804">Transcription</keyword>
<protein>
    <recommendedName>
        <fullName evidence="6">HTH tetR-type domain-containing protein</fullName>
    </recommendedName>
</protein>
<dbReference type="InterPro" id="IPR039538">
    <property type="entry name" value="BetI_C"/>
</dbReference>
<evidence type="ECO:0000259" key="6">
    <source>
        <dbReference type="PROSITE" id="PS50977"/>
    </source>
</evidence>
<dbReference type="Pfam" id="PF00440">
    <property type="entry name" value="TetR_N"/>
    <property type="match status" value="1"/>
</dbReference>
<feature type="domain" description="HTH tetR-type" evidence="6">
    <location>
        <begin position="15"/>
        <end position="75"/>
    </location>
</feature>
<keyword evidence="1" id="KW-0678">Repressor</keyword>